<dbReference type="GO" id="GO:0000981">
    <property type="term" value="F:DNA-binding transcription factor activity, RNA polymerase II-specific"/>
    <property type="evidence" value="ECO:0007669"/>
    <property type="project" value="TreeGrafter"/>
</dbReference>
<evidence type="ECO:0000256" key="6">
    <source>
        <dbReference type="ARBA" id="ARBA00023159"/>
    </source>
</evidence>
<keyword evidence="3" id="KW-0879">Wnt signaling pathway</keyword>
<evidence type="ECO:0000256" key="9">
    <source>
        <dbReference type="PROSITE-ProRule" id="PRU00267"/>
    </source>
</evidence>
<keyword evidence="8 9" id="KW-0539">Nucleus</keyword>
<sequence>MFTTNLVHPQSFTSVESNAAPEEIYQASCSRRSSMFGLVANNTPNIDLTDYRHSPGFEESPPRFGSHPSNSVTLNDVTETHTDAPSFTFNPDKLWFPKLGYSNQMVQSSVNRSTAINLQHLFMENSGGTYTCSAINCGSACETKPRSALDCLQTWLQQPFACRYNSFDDSTTTDRKEVTKNNYSQEDYTEETVASGFGTKCALPQSHDKLIFSTANSDIIRRNLQGPVNHWDYGGIPNTYGEIESDSHPNDSANSDVISKTKLEISAPCRMTAKSNEPRWRSRNNGHIKKPLNAFMLFMKEMRAQVIAECTLKESAAINQILGRKWHALSREAQAKYYELAKKEKELHQRLYPGWSARDNYATQIRRRNRHTSNVSSTGTSNTVLKSTETQNREYVTRRHHMEHSRTITASDMLFEDNPGPQSTNPLPYSEHINFPSTWQSQGLHFELMKNCSNFPFNDPGWRSSVQLVDSDGQHAGSWNDYPSFTFTQSDRGHVKKAVSTTVHSPLETVLPSGLSKDYGPTQVLETGEPIRFSNPLELR</sequence>
<dbReference type="InterPro" id="IPR009071">
    <property type="entry name" value="HMG_box_dom"/>
</dbReference>
<evidence type="ECO:0000256" key="2">
    <source>
        <dbReference type="ARBA" id="ARBA00006569"/>
    </source>
</evidence>
<dbReference type="GO" id="GO:0000785">
    <property type="term" value="C:chromatin"/>
    <property type="evidence" value="ECO:0007669"/>
    <property type="project" value="TreeGrafter"/>
</dbReference>
<evidence type="ECO:0000313" key="11">
    <source>
        <dbReference type="EMBL" id="KAF8571976.1"/>
    </source>
</evidence>
<comment type="subcellular location">
    <subcellularLocation>
        <location evidence="1">Nucleus</location>
    </subcellularLocation>
</comment>
<dbReference type="SUPFAM" id="SSF47095">
    <property type="entry name" value="HMG-box"/>
    <property type="match status" value="1"/>
</dbReference>
<dbReference type="OrthoDB" id="2307332at2759"/>
<dbReference type="PROSITE" id="PS50118">
    <property type="entry name" value="HMG_BOX_2"/>
    <property type="match status" value="1"/>
</dbReference>
<keyword evidence="7" id="KW-0804">Transcription</keyword>
<dbReference type="CDD" id="cd21996">
    <property type="entry name" value="HMG-box_TCF7-like"/>
    <property type="match status" value="1"/>
</dbReference>
<evidence type="ECO:0000256" key="8">
    <source>
        <dbReference type="ARBA" id="ARBA00023242"/>
    </source>
</evidence>
<dbReference type="AlphaFoldDB" id="A0A8T0DX78"/>
<dbReference type="SMART" id="SM00398">
    <property type="entry name" value="HMG"/>
    <property type="match status" value="1"/>
</dbReference>
<dbReference type="Gene3D" id="1.10.30.10">
    <property type="entry name" value="High mobility group box domain"/>
    <property type="match status" value="1"/>
</dbReference>
<keyword evidence="12" id="KW-1185">Reference proteome</keyword>
<comment type="similarity">
    <text evidence="2">Belongs to the TCF/LEF family.</text>
</comment>
<evidence type="ECO:0000256" key="4">
    <source>
        <dbReference type="ARBA" id="ARBA00023015"/>
    </source>
</evidence>
<dbReference type="PANTHER" id="PTHR10373">
    <property type="entry name" value="TRANSCRIPTION FACTOR 7 FAMILY MEMBER"/>
    <property type="match status" value="1"/>
</dbReference>
<dbReference type="InterPro" id="IPR036910">
    <property type="entry name" value="HMG_box_dom_sf"/>
</dbReference>
<dbReference type="GO" id="GO:1990907">
    <property type="term" value="C:beta-catenin-TCF complex"/>
    <property type="evidence" value="ECO:0007669"/>
    <property type="project" value="TreeGrafter"/>
</dbReference>
<evidence type="ECO:0000256" key="7">
    <source>
        <dbReference type="ARBA" id="ARBA00023163"/>
    </source>
</evidence>
<evidence type="ECO:0000256" key="5">
    <source>
        <dbReference type="ARBA" id="ARBA00023125"/>
    </source>
</evidence>
<dbReference type="GO" id="GO:0000978">
    <property type="term" value="F:RNA polymerase II cis-regulatory region sequence-specific DNA binding"/>
    <property type="evidence" value="ECO:0007669"/>
    <property type="project" value="TreeGrafter"/>
</dbReference>
<evidence type="ECO:0000313" key="12">
    <source>
        <dbReference type="Proteomes" id="UP000699462"/>
    </source>
</evidence>
<dbReference type="EMBL" id="JTDF01000232">
    <property type="protein sequence ID" value="KAF8571976.1"/>
    <property type="molecule type" value="Genomic_DNA"/>
</dbReference>
<name>A0A8T0DX78_9TREM</name>
<keyword evidence="6" id="KW-0010">Activator</keyword>
<organism evidence="11 12">
    <name type="scientific">Paragonimus westermani</name>
    <dbReference type="NCBI Taxonomy" id="34504"/>
    <lineage>
        <taxon>Eukaryota</taxon>
        <taxon>Metazoa</taxon>
        <taxon>Spiralia</taxon>
        <taxon>Lophotrochozoa</taxon>
        <taxon>Platyhelminthes</taxon>
        <taxon>Trematoda</taxon>
        <taxon>Digenea</taxon>
        <taxon>Plagiorchiida</taxon>
        <taxon>Troglotremata</taxon>
        <taxon>Troglotrematidae</taxon>
        <taxon>Paragonimus</taxon>
    </lineage>
</organism>
<evidence type="ECO:0000256" key="1">
    <source>
        <dbReference type="ARBA" id="ARBA00004123"/>
    </source>
</evidence>
<keyword evidence="5 9" id="KW-0238">DNA-binding</keyword>
<feature type="DNA-binding region" description="HMG box" evidence="9">
    <location>
        <begin position="288"/>
        <end position="356"/>
    </location>
</feature>
<dbReference type="PANTHER" id="PTHR10373:SF38">
    <property type="entry name" value="PROTEIN PANGOLIN, ISOFORM J"/>
    <property type="match status" value="1"/>
</dbReference>
<evidence type="ECO:0000259" key="10">
    <source>
        <dbReference type="PROSITE" id="PS50118"/>
    </source>
</evidence>
<dbReference type="Pfam" id="PF00505">
    <property type="entry name" value="HMG_box"/>
    <property type="match status" value="1"/>
</dbReference>
<protein>
    <recommendedName>
        <fullName evidence="10">HMG box domain-containing protein</fullName>
    </recommendedName>
</protein>
<dbReference type="InterPro" id="IPR024940">
    <property type="entry name" value="TCF/LEF"/>
</dbReference>
<evidence type="ECO:0000256" key="3">
    <source>
        <dbReference type="ARBA" id="ARBA00022687"/>
    </source>
</evidence>
<keyword evidence="4" id="KW-0805">Transcription regulation</keyword>
<dbReference type="GO" id="GO:0060070">
    <property type="term" value="P:canonical Wnt signaling pathway"/>
    <property type="evidence" value="ECO:0007669"/>
    <property type="project" value="TreeGrafter"/>
</dbReference>
<reference evidence="11 12" key="1">
    <citation type="submission" date="2019-07" db="EMBL/GenBank/DDBJ databases">
        <title>Annotation for the trematode Paragonimus westermani.</title>
        <authorList>
            <person name="Choi Y.-J."/>
        </authorList>
    </citation>
    <scope>NUCLEOTIDE SEQUENCE [LARGE SCALE GENOMIC DNA]</scope>
    <source>
        <strain evidence="11">180907_Pwestermani</strain>
    </source>
</reference>
<accession>A0A8T0DX78</accession>
<comment type="caution">
    <text evidence="11">The sequence shown here is derived from an EMBL/GenBank/DDBJ whole genome shotgun (WGS) entry which is preliminary data.</text>
</comment>
<dbReference type="FunFam" id="1.10.30.10:FF:000001">
    <property type="entry name" value="transcription factor 7 isoform X2"/>
    <property type="match status" value="1"/>
</dbReference>
<feature type="domain" description="HMG box" evidence="10">
    <location>
        <begin position="288"/>
        <end position="356"/>
    </location>
</feature>
<gene>
    <name evidence="11" type="ORF">P879_00730</name>
</gene>
<dbReference type="Proteomes" id="UP000699462">
    <property type="component" value="Unassembled WGS sequence"/>
</dbReference>
<proteinExistence type="inferred from homology"/>